<dbReference type="PROSITE" id="PS51257">
    <property type="entry name" value="PROKAR_LIPOPROTEIN"/>
    <property type="match status" value="1"/>
</dbReference>
<evidence type="ECO:0000313" key="4">
    <source>
        <dbReference type="EMBL" id="UOQ58134.1"/>
    </source>
</evidence>
<name>A0ABY4FPL1_9MICO</name>
<feature type="signal peptide" evidence="3">
    <location>
        <begin position="1"/>
        <end position="26"/>
    </location>
</feature>
<proteinExistence type="predicted"/>
<feature type="region of interest" description="Disordered" evidence="2">
    <location>
        <begin position="25"/>
        <end position="57"/>
    </location>
</feature>
<evidence type="ECO:0000256" key="2">
    <source>
        <dbReference type="SAM" id="MobiDB-lite"/>
    </source>
</evidence>
<sequence length="202" mass="21155">MAMKIPSAIALTALLGLGVITGCASSEPKESPAPEVEAVEEEPVAEPTDTPPMSERGNLIKKLGETAGVVYNDDDVNDVELVIKSIVVDAPCTAEYALPSERGHFIRVDMDVVTTPNYPNTVLAQSNGSWKWIDANGTTANSDPATGTGYSCLADGERLPDRIGAGERVTGSVVLDVPTTEGTLVLSLDGGTGWEWVVPATE</sequence>
<keyword evidence="1 3" id="KW-0732">Signal</keyword>
<protein>
    <submittedName>
        <fullName evidence="4">DUF4352 domain-containing protein</fullName>
    </submittedName>
</protein>
<feature type="chain" id="PRO_5045778711" evidence="3">
    <location>
        <begin position="27"/>
        <end position="202"/>
    </location>
</feature>
<gene>
    <name evidence="4" type="ORF">MUN78_04610</name>
</gene>
<evidence type="ECO:0000256" key="3">
    <source>
        <dbReference type="SAM" id="SignalP"/>
    </source>
</evidence>
<accession>A0ABY4FPL1</accession>
<reference evidence="4 5" key="1">
    <citation type="submission" date="2022-04" db="EMBL/GenBank/DDBJ databases">
        <title>Leucobacter sp. isolated from rhizosphere of garlic.</title>
        <authorList>
            <person name="Won M."/>
            <person name="Lee C.-M."/>
            <person name="Woen H.-Y."/>
            <person name="Kwon S.-W."/>
        </authorList>
    </citation>
    <scope>NUCLEOTIDE SEQUENCE [LARGE SCALE GENOMIC DNA]</scope>
    <source>
        <strain evidence="4 5">H21R-40</strain>
    </source>
</reference>
<organism evidence="4 5">
    <name type="scientific">Leucobacter allii</name>
    <dbReference type="NCBI Taxonomy" id="2932247"/>
    <lineage>
        <taxon>Bacteria</taxon>
        <taxon>Bacillati</taxon>
        <taxon>Actinomycetota</taxon>
        <taxon>Actinomycetes</taxon>
        <taxon>Micrococcales</taxon>
        <taxon>Microbacteriaceae</taxon>
        <taxon>Leucobacter</taxon>
    </lineage>
</organism>
<dbReference type="Proteomes" id="UP000831786">
    <property type="component" value="Chromosome"/>
</dbReference>
<dbReference type="InterPro" id="IPR029050">
    <property type="entry name" value="Immunoprotect_excell_Ig-like"/>
</dbReference>
<keyword evidence="5" id="KW-1185">Reference proteome</keyword>
<dbReference type="Gene3D" id="2.60.40.1240">
    <property type="match status" value="1"/>
</dbReference>
<evidence type="ECO:0000313" key="5">
    <source>
        <dbReference type="Proteomes" id="UP000831786"/>
    </source>
</evidence>
<dbReference type="EMBL" id="CP095045">
    <property type="protein sequence ID" value="UOQ58134.1"/>
    <property type="molecule type" value="Genomic_DNA"/>
</dbReference>
<dbReference type="RefSeq" id="WP_244729136.1">
    <property type="nucleotide sequence ID" value="NZ_CP095045.1"/>
</dbReference>
<evidence type="ECO:0000256" key="1">
    <source>
        <dbReference type="ARBA" id="ARBA00022729"/>
    </source>
</evidence>